<dbReference type="SUPFAM" id="SSF47095">
    <property type="entry name" value="HMG-box"/>
    <property type="match status" value="1"/>
</dbReference>
<gene>
    <name evidence="6" type="ORF">AGERDE_LOCUS2380</name>
</gene>
<comment type="caution">
    <text evidence="6">The sequence shown here is derived from an EMBL/GenBank/DDBJ whole genome shotgun (WGS) entry which is preliminary data.</text>
</comment>
<dbReference type="PANTHER" id="PTHR10270">
    <property type="entry name" value="SOX TRANSCRIPTION FACTOR"/>
    <property type="match status" value="1"/>
</dbReference>
<organism evidence="6 7">
    <name type="scientific">Ambispora gerdemannii</name>
    <dbReference type="NCBI Taxonomy" id="144530"/>
    <lineage>
        <taxon>Eukaryota</taxon>
        <taxon>Fungi</taxon>
        <taxon>Fungi incertae sedis</taxon>
        <taxon>Mucoromycota</taxon>
        <taxon>Glomeromycotina</taxon>
        <taxon>Glomeromycetes</taxon>
        <taxon>Archaeosporales</taxon>
        <taxon>Ambisporaceae</taxon>
        <taxon>Ambispora</taxon>
    </lineage>
</organism>
<dbReference type="EMBL" id="CAJVPL010000196">
    <property type="protein sequence ID" value="CAG8463592.1"/>
    <property type="molecule type" value="Genomic_DNA"/>
</dbReference>
<sequence>MKGKPTNPKKSHDPLRKPKNAKKIAHQKRSAATSEYQSYIEKFRADLNLFPVPFSIDEIYGVNEKMFLTKENKVKRPPNSFILFRLVVKKLINIEKQKQKGDSFFATLEQPLISKIVGALWNNTTDDEKESYETLAEELKDLHKKFHPDYKYQPKRDRAIWKVSPQMDTNPNFNLLLA</sequence>
<dbReference type="PROSITE" id="PS50118">
    <property type="entry name" value="HMG_BOX_2"/>
    <property type="match status" value="1"/>
</dbReference>
<evidence type="ECO:0000256" key="2">
    <source>
        <dbReference type="ARBA" id="ARBA00023163"/>
    </source>
</evidence>
<protein>
    <submittedName>
        <fullName evidence="6">27_t:CDS:1</fullName>
    </submittedName>
</protein>
<accession>A0A9N8VWB7</accession>
<dbReference type="InterPro" id="IPR036910">
    <property type="entry name" value="HMG_box_dom_sf"/>
</dbReference>
<name>A0A9N8VWB7_9GLOM</name>
<feature type="compositionally biased region" description="Basic residues" evidence="4">
    <location>
        <begin position="17"/>
        <end position="29"/>
    </location>
</feature>
<keyword evidence="3" id="KW-0539">Nucleus</keyword>
<dbReference type="GO" id="GO:0005634">
    <property type="term" value="C:nucleus"/>
    <property type="evidence" value="ECO:0007669"/>
    <property type="project" value="UniProtKB-UniRule"/>
</dbReference>
<feature type="domain" description="HMG box" evidence="5">
    <location>
        <begin position="74"/>
        <end position="151"/>
    </location>
</feature>
<dbReference type="OrthoDB" id="6247875at2759"/>
<feature type="DNA-binding region" description="HMG box" evidence="3">
    <location>
        <begin position="74"/>
        <end position="151"/>
    </location>
</feature>
<proteinExistence type="predicted"/>
<dbReference type="GO" id="GO:0000978">
    <property type="term" value="F:RNA polymerase II cis-regulatory region sequence-specific DNA binding"/>
    <property type="evidence" value="ECO:0007669"/>
    <property type="project" value="TreeGrafter"/>
</dbReference>
<evidence type="ECO:0000313" key="7">
    <source>
        <dbReference type="Proteomes" id="UP000789831"/>
    </source>
</evidence>
<dbReference type="Gene3D" id="1.10.30.10">
    <property type="entry name" value="High mobility group box domain"/>
    <property type="match status" value="1"/>
</dbReference>
<dbReference type="InterPro" id="IPR050140">
    <property type="entry name" value="SRY-related_HMG-box_TF-like"/>
</dbReference>
<evidence type="ECO:0000259" key="5">
    <source>
        <dbReference type="PROSITE" id="PS50118"/>
    </source>
</evidence>
<reference evidence="6" key="1">
    <citation type="submission" date="2021-06" db="EMBL/GenBank/DDBJ databases">
        <authorList>
            <person name="Kallberg Y."/>
            <person name="Tangrot J."/>
            <person name="Rosling A."/>
        </authorList>
    </citation>
    <scope>NUCLEOTIDE SEQUENCE</scope>
    <source>
        <strain evidence="6">MT106</strain>
    </source>
</reference>
<dbReference type="AlphaFoldDB" id="A0A9N8VWB7"/>
<evidence type="ECO:0000313" key="6">
    <source>
        <dbReference type="EMBL" id="CAG8463592.1"/>
    </source>
</evidence>
<keyword evidence="7" id="KW-1185">Reference proteome</keyword>
<evidence type="ECO:0000256" key="4">
    <source>
        <dbReference type="SAM" id="MobiDB-lite"/>
    </source>
</evidence>
<dbReference type="Pfam" id="PF00505">
    <property type="entry name" value="HMG_box"/>
    <property type="match status" value="1"/>
</dbReference>
<dbReference type="CDD" id="cd01389">
    <property type="entry name" value="HMG-box_ROX1-like"/>
    <property type="match status" value="1"/>
</dbReference>
<dbReference type="Proteomes" id="UP000789831">
    <property type="component" value="Unassembled WGS sequence"/>
</dbReference>
<evidence type="ECO:0000256" key="3">
    <source>
        <dbReference type="PROSITE-ProRule" id="PRU00267"/>
    </source>
</evidence>
<dbReference type="InterPro" id="IPR009071">
    <property type="entry name" value="HMG_box_dom"/>
</dbReference>
<dbReference type="GO" id="GO:0001228">
    <property type="term" value="F:DNA-binding transcription activator activity, RNA polymerase II-specific"/>
    <property type="evidence" value="ECO:0007669"/>
    <property type="project" value="TreeGrafter"/>
</dbReference>
<dbReference type="SMART" id="SM00398">
    <property type="entry name" value="HMG"/>
    <property type="match status" value="1"/>
</dbReference>
<evidence type="ECO:0000256" key="1">
    <source>
        <dbReference type="ARBA" id="ARBA00023125"/>
    </source>
</evidence>
<dbReference type="GO" id="GO:0030154">
    <property type="term" value="P:cell differentiation"/>
    <property type="evidence" value="ECO:0007669"/>
    <property type="project" value="TreeGrafter"/>
</dbReference>
<keyword evidence="2" id="KW-0804">Transcription</keyword>
<dbReference type="PANTHER" id="PTHR10270:SF161">
    <property type="entry name" value="SEX-DETERMINING REGION Y PROTEIN"/>
    <property type="match status" value="1"/>
</dbReference>
<keyword evidence="1 3" id="KW-0238">DNA-binding</keyword>
<feature type="region of interest" description="Disordered" evidence="4">
    <location>
        <begin position="1"/>
        <end position="30"/>
    </location>
</feature>